<keyword evidence="2" id="KW-1185">Reference proteome</keyword>
<protein>
    <submittedName>
        <fullName evidence="1">Uncharacterized protein</fullName>
    </submittedName>
</protein>
<sequence>MNAWYSSHARCAHLDKEPQNRKSCSFEGQEESCFSTKLERLFRCDAGDQPNPEQNLSTLCSRNIWFSLCVAFIPRVVPRAVCNAFLSQQDSKDGSSAKRC</sequence>
<organism evidence="1 2">
    <name type="scientific">Ataeniobius toweri</name>
    <dbReference type="NCBI Taxonomy" id="208326"/>
    <lineage>
        <taxon>Eukaryota</taxon>
        <taxon>Metazoa</taxon>
        <taxon>Chordata</taxon>
        <taxon>Craniata</taxon>
        <taxon>Vertebrata</taxon>
        <taxon>Euteleostomi</taxon>
        <taxon>Actinopterygii</taxon>
        <taxon>Neopterygii</taxon>
        <taxon>Teleostei</taxon>
        <taxon>Neoteleostei</taxon>
        <taxon>Acanthomorphata</taxon>
        <taxon>Ovalentaria</taxon>
        <taxon>Atherinomorphae</taxon>
        <taxon>Cyprinodontiformes</taxon>
        <taxon>Goodeidae</taxon>
        <taxon>Ataeniobius</taxon>
    </lineage>
</organism>
<gene>
    <name evidence="1" type="ORF">ATANTOWER_019151</name>
</gene>
<proteinExistence type="predicted"/>
<reference evidence="1 2" key="1">
    <citation type="submission" date="2021-07" db="EMBL/GenBank/DDBJ databases">
        <authorList>
            <person name="Palmer J.M."/>
        </authorList>
    </citation>
    <scope>NUCLEOTIDE SEQUENCE [LARGE SCALE GENOMIC DNA]</scope>
    <source>
        <strain evidence="1 2">AT_MEX2019</strain>
        <tissue evidence="1">Muscle</tissue>
    </source>
</reference>
<dbReference type="Proteomes" id="UP001345963">
    <property type="component" value="Unassembled WGS sequence"/>
</dbReference>
<comment type="caution">
    <text evidence="1">The sequence shown here is derived from an EMBL/GenBank/DDBJ whole genome shotgun (WGS) entry which is preliminary data.</text>
</comment>
<accession>A0ABU7ABD1</accession>
<dbReference type="EMBL" id="JAHUTI010010236">
    <property type="protein sequence ID" value="MED6235190.1"/>
    <property type="molecule type" value="Genomic_DNA"/>
</dbReference>
<name>A0ABU7ABD1_9TELE</name>
<evidence type="ECO:0000313" key="1">
    <source>
        <dbReference type="EMBL" id="MED6235190.1"/>
    </source>
</evidence>
<evidence type="ECO:0000313" key="2">
    <source>
        <dbReference type="Proteomes" id="UP001345963"/>
    </source>
</evidence>